<feature type="non-terminal residue" evidence="8">
    <location>
        <position position="198"/>
    </location>
</feature>
<dbReference type="Pfam" id="PF02042">
    <property type="entry name" value="RWP-RK"/>
    <property type="match status" value="1"/>
</dbReference>
<dbReference type="Proteomes" id="UP001141552">
    <property type="component" value="Unassembled WGS sequence"/>
</dbReference>
<reference evidence="8" key="2">
    <citation type="journal article" date="2023" name="Plants (Basel)">
        <title>Annotation of the Turnera subulata (Passifloraceae) Draft Genome Reveals the S-Locus Evolved after the Divergence of Turneroideae from Passifloroideae in a Stepwise Manner.</title>
        <authorList>
            <person name="Henning P.M."/>
            <person name="Roalson E.H."/>
            <person name="Mir W."/>
            <person name="McCubbin A.G."/>
            <person name="Shore J.S."/>
        </authorList>
    </citation>
    <scope>NUCLEOTIDE SEQUENCE</scope>
    <source>
        <strain evidence="8">F60SS</strain>
    </source>
</reference>
<evidence type="ECO:0000256" key="3">
    <source>
        <dbReference type="ARBA" id="ARBA00023054"/>
    </source>
</evidence>
<gene>
    <name evidence="8" type="ORF">Tsubulata_009784</name>
</gene>
<evidence type="ECO:0000256" key="4">
    <source>
        <dbReference type="ARBA" id="ARBA00023125"/>
    </source>
</evidence>
<organism evidence="8 9">
    <name type="scientific">Turnera subulata</name>
    <dbReference type="NCBI Taxonomy" id="218843"/>
    <lineage>
        <taxon>Eukaryota</taxon>
        <taxon>Viridiplantae</taxon>
        <taxon>Streptophyta</taxon>
        <taxon>Embryophyta</taxon>
        <taxon>Tracheophyta</taxon>
        <taxon>Spermatophyta</taxon>
        <taxon>Magnoliopsida</taxon>
        <taxon>eudicotyledons</taxon>
        <taxon>Gunneridae</taxon>
        <taxon>Pentapetalae</taxon>
        <taxon>rosids</taxon>
        <taxon>fabids</taxon>
        <taxon>Malpighiales</taxon>
        <taxon>Passifloraceae</taxon>
        <taxon>Turnera</taxon>
    </lineage>
</organism>
<sequence length="198" mass="23284">NENLFTGYCNDIVIEEKPLKATPNVDDRCYHHYFSGNHGNSSEEVSMMVHQCFDNAILSFKEEGIKRASRRKRSVPLQLEDIQKYFSLPIIKAAKEMRVGLTCLKRRCRELGIMRWPHRKIKSLNFLISNVKEQGLTKEMMMLEEHKRLLHNFPDTELTERTKRLRQACFKANYKQRRLLAAHKMDKQRVNEEGTGTS</sequence>
<protein>
    <recommendedName>
        <fullName evidence="7">RWP-RK domain-containing protein</fullName>
    </recommendedName>
</protein>
<dbReference type="GO" id="GO:0003700">
    <property type="term" value="F:DNA-binding transcription factor activity"/>
    <property type="evidence" value="ECO:0007669"/>
    <property type="project" value="InterPro"/>
</dbReference>
<dbReference type="InterPro" id="IPR044607">
    <property type="entry name" value="RKD-like"/>
</dbReference>
<evidence type="ECO:0000256" key="2">
    <source>
        <dbReference type="ARBA" id="ARBA00023015"/>
    </source>
</evidence>
<keyword evidence="6" id="KW-0539">Nucleus</keyword>
<keyword evidence="5" id="KW-0804">Transcription</keyword>
<evidence type="ECO:0000313" key="9">
    <source>
        <dbReference type="Proteomes" id="UP001141552"/>
    </source>
</evidence>
<dbReference type="PANTHER" id="PTHR46373">
    <property type="entry name" value="PROTEIN RKD4"/>
    <property type="match status" value="1"/>
</dbReference>
<dbReference type="PANTHER" id="PTHR46373:SF2">
    <property type="entry name" value="RWP-RK DOMAIN-CONTAINING PROTEIN"/>
    <property type="match status" value="1"/>
</dbReference>
<dbReference type="AlphaFoldDB" id="A0A9Q0GIL8"/>
<feature type="domain" description="RWP-RK" evidence="7">
    <location>
        <begin position="61"/>
        <end position="145"/>
    </location>
</feature>
<keyword evidence="4" id="KW-0238">DNA-binding</keyword>
<dbReference type="PROSITE" id="PS51519">
    <property type="entry name" value="RWP_RK"/>
    <property type="match status" value="1"/>
</dbReference>
<evidence type="ECO:0000256" key="5">
    <source>
        <dbReference type="ARBA" id="ARBA00023163"/>
    </source>
</evidence>
<comment type="caution">
    <text evidence="8">The sequence shown here is derived from an EMBL/GenBank/DDBJ whole genome shotgun (WGS) entry which is preliminary data.</text>
</comment>
<dbReference type="GO" id="GO:0003677">
    <property type="term" value="F:DNA binding"/>
    <property type="evidence" value="ECO:0007669"/>
    <property type="project" value="UniProtKB-KW"/>
</dbReference>
<comment type="function">
    <text evidence="1">Putative transcription factor.</text>
</comment>
<dbReference type="InterPro" id="IPR003035">
    <property type="entry name" value="RWP-RK_dom"/>
</dbReference>
<keyword evidence="3" id="KW-0175">Coiled coil</keyword>
<dbReference type="OrthoDB" id="6270329at2759"/>
<dbReference type="EMBL" id="JAKUCV010000214">
    <property type="protein sequence ID" value="KAJ4850795.1"/>
    <property type="molecule type" value="Genomic_DNA"/>
</dbReference>
<name>A0A9Q0GIL8_9ROSI</name>
<accession>A0A9Q0GIL8</accession>
<evidence type="ECO:0000256" key="6">
    <source>
        <dbReference type="ARBA" id="ARBA00023242"/>
    </source>
</evidence>
<keyword evidence="2" id="KW-0805">Transcription regulation</keyword>
<feature type="non-terminal residue" evidence="8">
    <location>
        <position position="1"/>
    </location>
</feature>
<proteinExistence type="predicted"/>
<keyword evidence="9" id="KW-1185">Reference proteome</keyword>
<reference evidence="8" key="1">
    <citation type="submission" date="2022-02" db="EMBL/GenBank/DDBJ databases">
        <authorList>
            <person name="Henning P.M."/>
            <person name="McCubbin A.G."/>
            <person name="Shore J.S."/>
        </authorList>
    </citation>
    <scope>NUCLEOTIDE SEQUENCE</scope>
    <source>
        <strain evidence="8">F60SS</strain>
        <tissue evidence="8">Leaves</tissue>
    </source>
</reference>
<evidence type="ECO:0000256" key="1">
    <source>
        <dbReference type="ARBA" id="ARBA00004049"/>
    </source>
</evidence>
<evidence type="ECO:0000259" key="7">
    <source>
        <dbReference type="PROSITE" id="PS51519"/>
    </source>
</evidence>
<evidence type="ECO:0000313" key="8">
    <source>
        <dbReference type="EMBL" id="KAJ4850795.1"/>
    </source>
</evidence>